<gene>
    <name evidence="7 10" type="primary">minC</name>
    <name evidence="10" type="ORF">G5B42_08080</name>
</gene>
<evidence type="ECO:0000259" key="8">
    <source>
        <dbReference type="Pfam" id="PF03775"/>
    </source>
</evidence>
<evidence type="ECO:0000259" key="9">
    <source>
        <dbReference type="Pfam" id="PF05209"/>
    </source>
</evidence>
<evidence type="ECO:0000256" key="2">
    <source>
        <dbReference type="ARBA" id="ARBA00022618"/>
    </source>
</evidence>
<comment type="subunit">
    <text evidence="6 7">Interacts with MinD and FtsZ.</text>
</comment>
<feature type="domain" description="Septum formation inhibitor MinC N-terminal" evidence="9">
    <location>
        <begin position="15"/>
        <end position="83"/>
    </location>
</feature>
<keyword evidence="2 7" id="KW-0132">Cell division</keyword>
<feature type="domain" description="Septum formation inhibitor MinC C-terminal" evidence="8">
    <location>
        <begin position="112"/>
        <end position="210"/>
    </location>
</feature>
<dbReference type="NCBIfam" id="TIGR01222">
    <property type="entry name" value="minC"/>
    <property type="match status" value="1"/>
</dbReference>
<protein>
    <recommendedName>
        <fullName evidence="7">Probable septum site-determining protein MinC</fullName>
    </recommendedName>
</protein>
<dbReference type="InterPro" id="IPR016098">
    <property type="entry name" value="CAP/MinC_C"/>
</dbReference>
<dbReference type="Pfam" id="PF03775">
    <property type="entry name" value="MinC_C"/>
    <property type="match status" value="1"/>
</dbReference>
<dbReference type="InterPro" id="IPR005526">
    <property type="entry name" value="Septum_form_inhib_MinC_C"/>
</dbReference>
<accession>A0A8J6HXV2</accession>
<evidence type="ECO:0000256" key="5">
    <source>
        <dbReference type="ARBA" id="ARBA00025606"/>
    </source>
</evidence>
<dbReference type="InterPro" id="IPR013033">
    <property type="entry name" value="MinC"/>
</dbReference>
<evidence type="ECO:0000256" key="1">
    <source>
        <dbReference type="ARBA" id="ARBA00006291"/>
    </source>
</evidence>
<name>A0A8J6HXV2_9FIRM</name>
<dbReference type="Gene3D" id="3.30.160.540">
    <property type="match status" value="1"/>
</dbReference>
<dbReference type="Proteomes" id="UP000657177">
    <property type="component" value="Unassembled WGS sequence"/>
</dbReference>
<evidence type="ECO:0000256" key="3">
    <source>
        <dbReference type="ARBA" id="ARBA00023210"/>
    </source>
</evidence>
<proteinExistence type="inferred from homology"/>
<keyword evidence="3 7" id="KW-0717">Septation</keyword>
<organism evidence="10 11">
    <name type="scientific">Capillibacterium thermochitinicola</name>
    <dbReference type="NCBI Taxonomy" id="2699427"/>
    <lineage>
        <taxon>Bacteria</taxon>
        <taxon>Bacillati</taxon>
        <taxon>Bacillota</taxon>
        <taxon>Capillibacterium</taxon>
    </lineage>
</organism>
<dbReference type="AlphaFoldDB" id="A0A8J6HXV2"/>
<evidence type="ECO:0000313" key="10">
    <source>
        <dbReference type="EMBL" id="MBA2133497.1"/>
    </source>
</evidence>
<keyword evidence="4 7" id="KW-0131">Cell cycle</keyword>
<dbReference type="Gene3D" id="2.160.20.70">
    <property type="match status" value="1"/>
</dbReference>
<dbReference type="Pfam" id="PF05209">
    <property type="entry name" value="MinC_N"/>
    <property type="match status" value="1"/>
</dbReference>
<evidence type="ECO:0000256" key="7">
    <source>
        <dbReference type="HAMAP-Rule" id="MF_00267"/>
    </source>
</evidence>
<evidence type="ECO:0000256" key="4">
    <source>
        <dbReference type="ARBA" id="ARBA00023306"/>
    </source>
</evidence>
<comment type="caution">
    <text evidence="10">The sequence shown here is derived from an EMBL/GenBank/DDBJ whole genome shotgun (WGS) entry which is preliminary data.</text>
</comment>
<dbReference type="HAMAP" id="MF_00267">
    <property type="entry name" value="MinC"/>
    <property type="match status" value="1"/>
</dbReference>
<dbReference type="SUPFAM" id="SSF63848">
    <property type="entry name" value="Cell-division inhibitor MinC, C-terminal domain"/>
    <property type="match status" value="1"/>
</dbReference>
<dbReference type="EMBL" id="JAAKDE010000015">
    <property type="protein sequence ID" value="MBA2133497.1"/>
    <property type="molecule type" value="Genomic_DNA"/>
</dbReference>
<dbReference type="RefSeq" id="WP_181339958.1">
    <property type="nucleotide sequence ID" value="NZ_JAAKDE010000015.1"/>
</dbReference>
<comment type="similarity">
    <text evidence="1 7">Belongs to the MinC family.</text>
</comment>
<reference evidence="10" key="1">
    <citation type="submission" date="2020-06" db="EMBL/GenBank/DDBJ databases">
        <title>Novel chitinolytic bacterium.</title>
        <authorList>
            <person name="Ungkulpasvich U."/>
            <person name="Kosugi A."/>
            <person name="Uke A."/>
        </authorList>
    </citation>
    <scope>NUCLEOTIDE SEQUENCE</scope>
    <source>
        <strain evidence="10">UUS1-1</strain>
    </source>
</reference>
<evidence type="ECO:0000256" key="6">
    <source>
        <dbReference type="ARBA" id="ARBA00046874"/>
    </source>
</evidence>
<dbReference type="InterPro" id="IPR007874">
    <property type="entry name" value="MinC_N"/>
</dbReference>
<dbReference type="GO" id="GO:0000902">
    <property type="term" value="P:cell morphogenesis"/>
    <property type="evidence" value="ECO:0007669"/>
    <property type="project" value="InterPro"/>
</dbReference>
<keyword evidence="11" id="KW-1185">Reference proteome</keyword>
<dbReference type="GO" id="GO:1901891">
    <property type="term" value="P:regulation of cell septum assembly"/>
    <property type="evidence" value="ECO:0007669"/>
    <property type="project" value="InterPro"/>
</dbReference>
<sequence>MLVSVSRPVHVEQLVFKGLKQGLTLFVPENDSFVHWLEVLDRQLDQAKGFFQGGAILVELGERQLTPGELAGLKRVLAKYRIRIKGFNPVLRKKTNPRVEKRPPASSGVLLVKGTVRNGQRLENEGDIVVKGDVNPGSEIVATGDIIVLGALRGIAHAGAGGNVKAEIIAFTLAPVQLRIAHIISRAPEGRKEWQGPEVAYIKGEKIVVERL</sequence>
<evidence type="ECO:0000313" key="11">
    <source>
        <dbReference type="Proteomes" id="UP000657177"/>
    </source>
</evidence>
<dbReference type="GO" id="GO:0051302">
    <property type="term" value="P:regulation of cell division"/>
    <property type="evidence" value="ECO:0007669"/>
    <property type="project" value="InterPro"/>
</dbReference>
<dbReference type="PANTHER" id="PTHR34108">
    <property type="entry name" value="SEPTUM SITE-DETERMINING PROTEIN MINC"/>
    <property type="match status" value="1"/>
</dbReference>
<dbReference type="GO" id="GO:0000917">
    <property type="term" value="P:division septum assembly"/>
    <property type="evidence" value="ECO:0007669"/>
    <property type="project" value="UniProtKB-KW"/>
</dbReference>
<dbReference type="PANTHER" id="PTHR34108:SF1">
    <property type="entry name" value="SEPTUM SITE-DETERMINING PROTEIN MINC"/>
    <property type="match status" value="1"/>
</dbReference>
<comment type="function">
    <text evidence="5 7">Cell division inhibitor that blocks the formation of polar Z ring septums. Rapidly oscillates between the poles of the cell to destabilize FtsZ filaments that have formed before they mature into polar Z rings. Prevents FtsZ polymerization.</text>
</comment>
<dbReference type="InterPro" id="IPR036145">
    <property type="entry name" value="MinC_C_sf"/>
</dbReference>